<evidence type="ECO:0000313" key="1">
    <source>
        <dbReference type="EMBL" id="KOH45656.1"/>
    </source>
</evidence>
<reference evidence="2" key="1">
    <citation type="submission" date="2015-07" db="EMBL/GenBank/DDBJ databases">
        <title>Genome sequencing of Sunxiuqinia dokdonensis strain SK.</title>
        <authorList>
            <person name="Ahn S."/>
            <person name="Kim B.-C."/>
        </authorList>
    </citation>
    <scope>NUCLEOTIDE SEQUENCE [LARGE SCALE GENOMIC DNA]</scope>
    <source>
        <strain evidence="2">SK</strain>
    </source>
</reference>
<dbReference type="RefSeq" id="WP_053181360.1">
    <property type="nucleotide sequence ID" value="NZ_LGIA01000082.1"/>
</dbReference>
<accession>A0A0L8VB29</accession>
<evidence type="ECO:0000313" key="2">
    <source>
        <dbReference type="Proteomes" id="UP000036958"/>
    </source>
</evidence>
<dbReference type="Proteomes" id="UP000036958">
    <property type="component" value="Unassembled WGS sequence"/>
</dbReference>
<proteinExistence type="predicted"/>
<dbReference type="AlphaFoldDB" id="A0A0L8VB29"/>
<dbReference type="EMBL" id="LGIA01000082">
    <property type="protein sequence ID" value="KOH45656.1"/>
    <property type="molecule type" value="Genomic_DNA"/>
</dbReference>
<protein>
    <submittedName>
        <fullName evidence="1">Uncharacterized protein</fullName>
    </submittedName>
</protein>
<organism evidence="1 2">
    <name type="scientific">Sunxiuqinia dokdonensis</name>
    <dbReference type="NCBI Taxonomy" id="1409788"/>
    <lineage>
        <taxon>Bacteria</taxon>
        <taxon>Pseudomonadati</taxon>
        <taxon>Bacteroidota</taxon>
        <taxon>Bacteroidia</taxon>
        <taxon>Marinilabiliales</taxon>
        <taxon>Prolixibacteraceae</taxon>
        <taxon>Sunxiuqinia</taxon>
    </lineage>
</organism>
<name>A0A0L8VB29_9BACT</name>
<keyword evidence="2" id="KW-1185">Reference proteome</keyword>
<comment type="caution">
    <text evidence="1">The sequence shown here is derived from an EMBL/GenBank/DDBJ whole genome shotgun (WGS) entry which is preliminary data.</text>
</comment>
<sequence length="242" mass="26641">MKRKFNCGALPMLVAALTLVENLESEKAAFVAESPVWDDPYTANFRAAIELLLTEVYGINQKSELRAMTSQVNQLVEGSMEDLRVVKSQIDRGFRQDPGQRDSLLERLGYMAQWKAAVKPTQEAVIGLLLSFRNNLEAGMRTAMEEKGVSPARIDQILTAGDTLKQLNVTQESLKGTTKLEVAQVNAQLNAIYDQAMDIGHLGQKLFRKDPLKKDLFVFTKLIKAQSGSAKSGTPDPEGAAV</sequence>
<gene>
    <name evidence="1" type="ORF">NC99_15150</name>
</gene>